<dbReference type="Gene3D" id="3.90.1570.50">
    <property type="match status" value="1"/>
</dbReference>
<dbReference type="InterPro" id="IPR014001">
    <property type="entry name" value="Helicase_ATP-bd"/>
</dbReference>
<dbReference type="NCBIfam" id="TIGR00348">
    <property type="entry name" value="hsdR"/>
    <property type="match status" value="1"/>
</dbReference>
<dbReference type="Pfam" id="PF22679">
    <property type="entry name" value="T1R_D3-like"/>
    <property type="match status" value="1"/>
</dbReference>
<evidence type="ECO:0000313" key="12">
    <source>
        <dbReference type="EMBL" id="MBD0836532.1"/>
    </source>
</evidence>
<dbReference type="GO" id="GO:0009035">
    <property type="term" value="F:type I site-specific deoxyribonuclease activity"/>
    <property type="evidence" value="ECO:0007669"/>
    <property type="project" value="UniProtKB-EC"/>
</dbReference>
<accession>A0A8J6QKI7</accession>
<evidence type="ECO:0000313" key="13">
    <source>
        <dbReference type="Proteomes" id="UP000602057"/>
    </source>
</evidence>
<keyword evidence="6 12" id="KW-0255">Endonuclease</keyword>
<dbReference type="CDD" id="cd22332">
    <property type="entry name" value="HsdR_N"/>
    <property type="match status" value="1"/>
</dbReference>
<dbReference type="AlphaFoldDB" id="A0A8J6QKI7"/>
<reference evidence="12" key="1">
    <citation type="journal article" date="2013" name="Int. J. Syst. Evol. Microbiol.">
        <title>Aestuariibaculum suncheonense gen. nov., sp. nov., a marine bacterium of the family Flavobacteriaceae isolated from a tidal flat and emended descriptions of the genera Gaetbulibacter and Tamlana.</title>
        <authorList>
            <person name="Jeong S.H."/>
            <person name="Park M.S."/>
            <person name="Jin H.M."/>
            <person name="Lee K."/>
            <person name="Park W."/>
            <person name="Jeon C.O."/>
        </authorList>
    </citation>
    <scope>NUCLEOTIDE SEQUENCE</scope>
    <source>
        <strain evidence="12">SC17</strain>
    </source>
</reference>
<dbReference type="InterPro" id="IPR022625">
    <property type="entry name" value="TypeI_RM_Rsu_C"/>
</dbReference>
<evidence type="ECO:0000256" key="3">
    <source>
        <dbReference type="ARBA" id="ARBA00022722"/>
    </source>
</evidence>
<dbReference type="CDD" id="cd18800">
    <property type="entry name" value="SF2_C_EcoR124I-like"/>
    <property type="match status" value="1"/>
</dbReference>
<protein>
    <recommendedName>
        <fullName evidence="10">Type I restriction enzyme endonuclease subunit</fullName>
        <shortName evidence="10">R protein</shortName>
        <ecNumber evidence="10">3.1.21.3</ecNumber>
    </recommendedName>
</protein>
<keyword evidence="9 10" id="KW-0238">DNA-binding</keyword>
<comment type="caution">
    <text evidence="12">The sequence shown here is derived from an EMBL/GenBank/DDBJ whole genome shotgun (WGS) entry which is preliminary data.</text>
</comment>
<dbReference type="PROSITE" id="PS51192">
    <property type="entry name" value="HELICASE_ATP_BIND_1"/>
    <property type="match status" value="1"/>
</dbReference>
<evidence type="ECO:0000256" key="2">
    <source>
        <dbReference type="ARBA" id="ARBA00008598"/>
    </source>
</evidence>
<comment type="similarity">
    <text evidence="2 10">Belongs to the HsdR family.</text>
</comment>
<comment type="catalytic activity">
    <reaction evidence="1 10">
        <text>Endonucleolytic cleavage of DNA to give random double-stranded fragments with terminal 5'-phosphates, ATP is simultaneously hydrolyzed.</text>
        <dbReference type="EC" id="3.1.21.3"/>
    </reaction>
</comment>
<evidence type="ECO:0000256" key="9">
    <source>
        <dbReference type="ARBA" id="ARBA00023125"/>
    </source>
</evidence>
<dbReference type="Pfam" id="PF04313">
    <property type="entry name" value="HSDR_N"/>
    <property type="match status" value="1"/>
</dbReference>
<dbReference type="PANTHER" id="PTHR30195">
    <property type="entry name" value="TYPE I SITE-SPECIFIC DEOXYRIBONUCLEASE PROTEIN SUBUNIT M AND R"/>
    <property type="match status" value="1"/>
</dbReference>
<organism evidence="12 13">
    <name type="scientific">Aestuariibaculum suncheonense</name>
    <dbReference type="NCBI Taxonomy" id="1028745"/>
    <lineage>
        <taxon>Bacteria</taxon>
        <taxon>Pseudomonadati</taxon>
        <taxon>Bacteroidota</taxon>
        <taxon>Flavobacteriia</taxon>
        <taxon>Flavobacteriales</taxon>
        <taxon>Flavobacteriaceae</taxon>
    </lineage>
</organism>
<name>A0A8J6QKI7_9FLAO</name>
<dbReference type="PANTHER" id="PTHR30195:SF16">
    <property type="entry name" value="TYPE I RESTRICTION ENZYME ENDONUCLEASE SUBUNIT"/>
    <property type="match status" value="1"/>
</dbReference>
<comment type="function">
    <text evidence="10">Subunit R is required for both nuclease and ATPase activities, but not for modification.</text>
</comment>
<reference evidence="12" key="2">
    <citation type="submission" date="2020-09" db="EMBL/GenBank/DDBJ databases">
        <authorList>
            <person name="Wu Z."/>
        </authorList>
    </citation>
    <scope>NUCLEOTIDE SEQUENCE</scope>
    <source>
        <strain evidence="12">SC17</strain>
    </source>
</reference>
<dbReference type="EMBL" id="JACVXC010000006">
    <property type="protein sequence ID" value="MBD0836532.1"/>
    <property type="molecule type" value="Genomic_DNA"/>
</dbReference>
<dbReference type="SMART" id="SM00487">
    <property type="entry name" value="DEXDc"/>
    <property type="match status" value="1"/>
</dbReference>
<comment type="subunit">
    <text evidence="10">The type I restriction/modification system is composed of three polypeptides R, M and S.</text>
</comment>
<dbReference type="EC" id="3.1.21.3" evidence="10"/>
<keyword evidence="5 10" id="KW-0680">Restriction system</keyword>
<dbReference type="GO" id="GO:0005524">
    <property type="term" value="F:ATP binding"/>
    <property type="evidence" value="ECO:0007669"/>
    <property type="project" value="UniProtKB-KW"/>
</dbReference>
<dbReference type="InterPro" id="IPR004473">
    <property type="entry name" value="Restrct_endonuc_typeI_HsdR"/>
</dbReference>
<dbReference type="GO" id="GO:0009307">
    <property type="term" value="P:DNA restriction-modification system"/>
    <property type="evidence" value="ECO:0007669"/>
    <property type="project" value="UniProtKB-KW"/>
</dbReference>
<evidence type="ECO:0000256" key="8">
    <source>
        <dbReference type="ARBA" id="ARBA00022840"/>
    </source>
</evidence>
<dbReference type="RefSeq" id="WP_188217027.1">
    <property type="nucleotide sequence ID" value="NZ_BAABGH010000002.1"/>
</dbReference>
<dbReference type="GO" id="GO:0003677">
    <property type="term" value="F:DNA binding"/>
    <property type="evidence" value="ECO:0007669"/>
    <property type="project" value="UniProtKB-KW"/>
</dbReference>
<dbReference type="InterPro" id="IPR007409">
    <property type="entry name" value="Restrct_endonuc_type1_HsdR_N"/>
</dbReference>
<dbReference type="Gene3D" id="1.20.58.910">
    <property type="match status" value="1"/>
</dbReference>
<evidence type="ECO:0000256" key="1">
    <source>
        <dbReference type="ARBA" id="ARBA00000851"/>
    </source>
</evidence>
<keyword evidence="13" id="KW-1185">Reference proteome</keyword>
<dbReference type="Proteomes" id="UP000602057">
    <property type="component" value="Unassembled WGS sequence"/>
</dbReference>
<keyword evidence="4 10" id="KW-0547">Nucleotide-binding</keyword>
<keyword evidence="8 10" id="KW-0067">ATP-binding</keyword>
<dbReference type="Gene3D" id="3.40.50.300">
    <property type="entry name" value="P-loop containing nucleotide triphosphate hydrolases"/>
    <property type="match status" value="2"/>
</dbReference>
<evidence type="ECO:0000259" key="11">
    <source>
        <dbReference type="PROSITE" id="PS51192"/>
    </source>
</evidence>
<evidence type="ECO:0000256" key="10">
    <source>
        <dbReference type="RuleBase" id="RU364115"/>
    </source>
</evidence>
<evidence type="ECO:0000256" key="4">
    <source>
        <dbReference type="ARBA" id="ARBA00022741"/>
    </source>
</evidence>
<gene>
    <name evidence="12" type="ORF">ICJ84_13905</name>
</gene>
<dbReference type="InterPro" id="IPR027417">
    <property type="entry name" value="P-loop_NTPase"/>
</dbReference>
<dbReference type="InterPro" id="IPR040980">
    <property type="entry name" value="SWI2_SNF2"/>
</dbReference>
<dbReference type="InterPro" id="IPR055180">
    <property type="entry name" value="HsdR_RecA-like_helicase_dom_2"/>
</dbReference>
<evidence type="ECO:0000256" key="5">
    <source>
        <dbReference type="ARBA" id="ARBA00022747"/>
    </source>
</evidence>
<sequence length="995" mass="115429">MTKEQQIEEELISRLTDLKYTYRKDIRTKEALEQNFRQKFESLNRVNLTDSEFERLREEIVNPDVFKASNYLRKTNTFSREDGTPLHYTLVNIKDWCKNEFEVINQLRINTEYSNHRYDVILLINGVPVVQIELKSLHVSPNRAMQQIVEYKSDLGNGYTNSLMCFMQLFIVSNKTRTFYFANNNNQHFAFNADEQFLPVYELASEDNKKISHLDDFTDKFLTKCTLGQMISRYMVLVASEQKILVMRPYQIYAVKAIVDCIDQNRGNGYIWHTTGSGKTLTSFKASTLLKENSNIEKCLFVVDRKDLDRQTREEFNKFQEGSVEENTNTETLVKRMLSTDYADKVIVTTIQKLGLALNQNSRRNVKQREDNKPTYYDRLAPLQDKRVVFIFDECHRSQFGDNHDAIKEFFPKAQLFGFTGTPIFEDNATYKTIEGTEASFRTTTDVFQQELHAYTITHAIEDKNVLRFHIDYFKPDGNVTVGGDLHKLAVTNAIIKKHDKATNDRKFNSVLATASINDAIQYYNIFKELQAEKIEENEDYKLLNIACVFSPPAEGNKDIKQIQEDLPQERADNEVEPNKKKEALTAIISDYNGQYGTNHTISEFDLYYQDVQQRIKDQKYSNKDYAHKNKIDVMIVVDMLLTGFDSKYLNTLYVDKNLKYHGLIQAFSRTNRVINDTKPYGNILDFRHQEESVDKAMVLFSGEKVDNPKEIWLVDAAPKVIDKYEKAVSNLKAFMESKGLECTPSDVTNLKGDEARAEFINTFKEVQRLKTQLDQYTDLEEQQTETIEALLPIDDLRSFKSVYLDTAKRLKAEQDKGDNVPPEVEQLDFEFVLFSSAIIDYDYIIGLIAKYTQDKPSKQKMTRQQLINLLSSSANLIDERDDIIEYINTLEVGNGLTEKQIRLGYQKYKDDKAEKEVRTISEKHGITTESLKSFIAEIMNRMLFDGEKLTDLLAPLELGWKDRRVKELELMEDLVPLLNKLAQEREIAGLNAYE</sequence>
<dbReference type="Pfam" id="PF12008">
    <property type="entry name" value="EcoR124_C"/>
    <property type="match status" value="1"/>
</dbReference>
<dbReference type="InterPro" id="IPR051268">
    <property type="entry name" value="Type-I_R_enzyme_R_subunit"/>
</dbReference>
<dbReference type="Pfam" id="PF18766">
    <property type="entry name" value="SWI2_SNF2"/>
    <property type="match status" value="1"/>
</dbReference>
<proteinExistence type="inferred from homology"/>
<dbReference type="SUPFAM" id="SSF52540">
    <property type="entry name" value="P-loop containing nucleoside triphosphate hydrolases"/>
    <property type="match status" value="1"/>
</dbReference>
<keyword evidence="7 10" id="KW-0378">Hydrolase</keyword>
<keyword evidence="3" id="KW-0540">Nuclease</keyword>
<evidence type="ECO:0000256" key="7">
    <source>
        <dbReference type="ARBA" id="ARBA00022801"/>
    </source>
</evidence>
<feature type="domain" description="Helicase ATP-binding" evidence="11">
    <location>
        <begin position="260"/>
        <end position="441"/>
    </location>
</feature>
<evidence type="ECO:0000256" key="6">
    <source>
        <dbReference type="ARBA" id="ARBA00022759"/>
    </source>
</evidence>